<dbReference type="PATRIC" id="fig|84292.3.peg.221"/>
<comment type="caution">
    <text evidence="1">The sequence shown here is derived from an EMBL/GenBank/DDBJ whole genome shotgun (WGS) entry which is preliminary data.</text>
</comment>
<keyword evidence="2" id="KW-1185">Reference proteome</keyword>
<dbReference type="KEGG" id="mcw:A8L33_05235"/>
<organism evidence="1 2">
    <name type="scientific">Microbacterium aurantiacum</name>
    <dbReference type="NCBI Taxonomy" id="162393"/>
    <lineage>
        <taxon>Bacteria</taxon>
        <taxon>Bacillati</taxon>
        <taxon>Actinomycetota</taxon>
        <taxon>Actinomycetes</taxon>
        <taxon>Micrococcales</taxon>
        <taxon>Microbacteriaceae</taxon>
        <taxon>Microbacterium</taxon>
    </lineage>
</organism>
<evidence type="ECO:0000313" key="2">
    <source>
        <dbReference type="Proteomes" id="UP000037737"/>
    </source>
</evidence>
<gene>
    <name evidence="1" type="ORF">XI38_01050</name>
</gene>
<dbReference type="OrthoDB" id="5083989at2"/>
<proteinExistence type="predicted"/>
<dbReference type="EMBL" id="LAVO01000001">
    <property type="protein sequence ID" value="KOS12038.1"/>
    <property type="molecule type" value="Genomic_DNA"/>
</dbReference>
<protein>
    <submittedName>
        <fullName evidence="1">Uncharacterized protein</fullName>
    </submittedName>
</protein>
<sequence length="71" mass="8111">MDEPLPLPPIENWWPYLSVGARHEVRGAPDRDLSRHVRAEIERALGVPVPLRAHLTSDDQRFVEFDINAAD</sequence>
<name>A0A0M8MI73_9MICO</name>
<accession>A0A0M8MI73</accession>
<reference evidence="1" key="1">
    <citation type="submission" date="2015-04" db="EMBL/GenBank/DDBJ databases">
        <title>Complete genome sequence of Microbacterium chocolatum SIT 101, a bacterium enantioselectively hydrolyzing mesomeric diesters.</title>
        <authorList>
            <person name="Li X."/>
            <person name="Xu Y."/>
        </authorList>
    </citation>
    <scope>NUCLEOTIDE SEQUENCE [LARGE SCALE GENOMIC DNA]</scope>
    <source>
        <strain evidence="1">SIT 101</strain>
    </source>
</reference>
<dbReference type="Proteomes" id="UP000037737">
    <property type="component" value="Unassembled WGS sequence"/>
</dbReference>
<dbReference type="AlphaFoldDB" id="A0A0M8MI73"/>
<evidence type="ECO:0000313" key="1">
    <source>
        <dbReference type="EMBL" id="KOS12038.1"/>
    </source>
</evidence>